<protein>
    <submittedName>
        <fullName evidence="9">Uncharacterized protein</fullName>
    </submittedName>
</protein>
<evidence type="ECO:0000256" key="3">
    <source>
        <dbReference type="ARBA" id="ARBA00010026"/>
    </source>
</evidence>
<keyword evidence="6" id="KW-0256">Endoplasmic reticulum</keyword>
<gene>
    <name evidence="9" type="ORF">HaLaN_04042</name>
</gene>
<dbReference type="EMBL" id="BLLF01000200">
    <property type="protein sequence ID" value="GFH08986.1"/>
    <property type="molecule type" value="Genomic_DNA"/>
</dbReference>
<sequence length="101" mass="10402">MLLDTGRRLELYLEAAPARTSAAPAPSSTQPSFPLLLAGLYLLNPLTLAACLSGCTSSWENLAVLAVLWRGCAKDPAGAALALALATYSCPQSGLLLLVSS</sequence>
<keyword evidence="5" id="KW-0812">Transmembrane</keyword>
<keyword evidence="7" id="KW-1133">Transmembrane helix</keyword>
<dbReference type="Proteomes" id="UP000485058">
    <property type="component" value="Unassembled WGS sequence"/>
</dbReference>
<dbReference type="InterPro" id="IPR009600">
    <property type="entry name" value="PIG-U"/>
</dbReference>
<evidence type="ECO:0000313" key="10">
    <source>
        <dbReference type="Proteomes" id="UP000485058"/>
    </source>
</evidence>
<evidence type="ECO:0000256" key="4">
    <source>
        <dbReference type="ARBA" id="ARBA00022502"/>
    </source>
</evidence>
<evidence type="ECO:0000256" key="6">
    <source>
        <dbReference type="ARBA" id="ARBA00022824"/>
    </source>
</evidence>
<name>A0A699YPX1_HAELA</name>
<dbReference type="GO" id="GO:0006506">
    <property type="term" value="P:GPI anchor biosynthetic process"/>
    <property type="evidence" value="ECO:0007669"/>
    <property type="project" value="UniProtKB-KW"/>
</dbReference>
<keyword evidence="10" id="KW-1185">Reference proteome</keyword>
<keyword evidence="8" id="KW-0472">Membrane</keyword>
<comment type="similarity">
    <text evidence="3">Belongs to the PIGU family.</text>
</comment>
<dbReference type="PANTHER" id="PTHR13121:SF0">
    <property type="entry name" value="PHOSPHATIDYLINOSITOL GLYCAN ANCHOR BIOSYNTHESIS CLASS U PROTEIN"/>
    <property type="match status" value="1"/>
</dbReference>
<dbReference type="GO" id="GO:0042765">
    <property type="term" value="C:GPI-anchor transamidase complex"/>
    <property type="evidence" value="ECO:0007669"/>
    <property type="project" value="InterPro"/>
</dbReference>
<comment type="subcellular location">
    <subcellularLocation>
        <location evidence="1">Endoplasmic reticulum membrane</location>
        <topology evidence="1">Multi-pass membrane protein</topology>
    </subcellularLocation>
</comment>
<comment type="caution">
    <text evidence="9">The sequence shown here is derived from an EMBL/GenBank/DDBJ whole genome shotgun (WGS) entry which is preliminary data.</text>
</comment>
<evidence type="ECO:0000256" key="8">
    <source>
        <dbReference type="ARBA" id="ARBA00023136"/>
    </source>
</evidence>
<organism evidence="9 10">
    <name type="scientific">Haematococcus lacustris</name>
    <name type="common">Green alga</name>
    <name type="synonym">Haematococcus pluvialis</name>
    <dbReference type="NCBI Taxonomy" id="44745"/>
    <lineage>
        <taxon>Eukaryota</taxon>
        <taxon>Viridiplantae</taxon>
        <taxon>Chlorophyta</taxon>
        <taxon>core chlorophytes</taxon>
        <taxon>Chlorophyceae</taxon>
        <taxon>CS clade</taxon>
        <taxon>Chlamydomonadales</taxon>
        <taxon>Haematococcaceae</taxon>
        <taxon>Haematococcus</taxon>
    </lineage>
</organism>
<accession>A0A699YPX1</accession>
<dbReference type="GO" id="GO:0016255">
    <property type="term" value="P:attachment of GPI anchor to protein"/>
    <property type="evidence" value="ECO:0007669"/>
    <property type="project" value="InterPro"/>
</dbReference>
<evidence type="ECO:0000256" key="7">
    <source>
        <dbReference type="ARBA" id="ARBA00022989"/>
    </source>
</evidence>
<dbReference type="Pfam" id="PF06728">
    <property type="entry name" value="PIG-U"/>
    <property type="match status" value="1"/>
</dbReference>
<dbReference type="PANTHER" id="PTHR13121">
    <property type="entry name" value="GPI TRANSAMIDASE COMPONENT PIG-U"/>
    <property type="match status" value="1"/>
</dbReference>
<reference evidence="9 10" key="1">
    <citation type="submission" date="2020-02" db="EMBL/GenBank/DDBJ databases">
        <title>Draft genome sequence of Haematococcus lacustris strain NIES-144.</title>
        <authorList>
            <person name="Morimoto D."/>
            <person name="Nakagawa S."/>
            <person name="Yoshida T."/>
            <person name="Sawayama S."/>
        </authorList>
    </citation>
    <scope>NUCLEOTIDE SEQUENCE [LARGE SCALE GENOMIC DNA]</scope>
    <source>
        <strain evidence="9 10">NIES-144</strain>
    </source>
</reference>
<evidence type="ECO:0000256" key="5">
    <source>
        <dbReference type="ARBA" id="ARBA00022692"/>
    </source>
</evidence>
<proteinExistence type="inferred from homology"/>
<dbReference type="AlphaFoldDB" id="A0A699YPX1"/>
<evidence type="ECO:0000313" key="9">
    <source>
        <dbReference type="EMBL" id="GFH08986.1"/>
    </source>
</evidence>
<evidence type="ECO:0000256" key="1">
    <source>
        <dbReference type="ARBA" id="ARBA00004477"/>
    </source>
</evidence>
<evidence type="ECO:0000256" key="2">
    <source>
        <dbReference type="ARBA" id="ARBA00004687"/>
    </source>
</evidence>
<keyword evidence="4" id="KW-0337">GPI-anchor biosynthesis</keyword>
<comment type="pathway">
    <text evidence="2">Glycolipid biosynthesis; glycosylphosphatidylinositol-anchor biosynthesis.</text>
</comment>
<feature type="non-terminal residue" evidence="9">
    <location>
        <position position="1"/>
    </location>
</feature>